<protein>
    <submittedName>
        <fullName evidence="1">Uncharacterized protein</fullName>
    </submittedName>
</protein>
<sequence length="287" mass="31955">MNDVDASVKSAYVISSERHEKSAENFFRDVRVNGTNIDTFIDPGAGVCTMRVSVALRAGLRVEEESAVLEGFGNGEAEFLGDVFAEVEFDALKPKLVKFLVVSDEAQFWSVLLRRPFTKAEDVTYLRLGGDLIFANVDPTIFENDNESRMKLLSSEKTIIEAGEVNFIKVKVRGEEISVPVTCQGSSNKSVEVDQEFCKNVLMIEEPKIVKPCLNPITLNEIITDENVAAKEEQSVESSVNENVQSAAVQDGYVGDTRDQGEEELCEKRVSSRNRRAPKKLDDYVRD</sequence>
<dbReference type="EMBL" id="CM056741">
    <property type="protein sequence ID" value="KAJ8685945.1"/>
    <property type="molecule type" value="Genomic_DNA"/>
</dbReference>
<organism evidence="1 2">
    <name type="scientific">Eretmocerus hayati</name>
    <dbReference type="NCBI Taxonomy" id="131215"/>
    <lineage>
        <taxon>Eukaryota</taxon>
        <taxon>Metazoa</taxon>
        <taxon>Ecdysozoa</taxon>
        <taxon>Arthropoda</taxon>
        <taxon>Hexapoda</taxon>
        <taxon>Insecta</taxon>
        <taxon>Pterygota</taxon>
        <taxon>Neoptera</taxon>
        <taxon>Endopterygota</taxon>
        <taxon>Hymenoptera</taxon>
        <taxon>Apocrita</taxon>
        <taxon>Proctotrupomorpha</taxon>
        <taxon>Chalcidoidea</taxon>
        <taxon>Aphelinidae</taxon>
        <taxon>Aphelininae</taxon>
        <taxon>Eretmocerus</taxon>
    </lineage>
</organism>
<evidence type="ECO:0000313" key="1">
    <source>
        <dbReference type="EMBL" id="KAJ8685945.1"/>
    </source>
</evidence>
<gene>
    <name evidence="1" type="ORF">QAD02_021738</name>
</gene>
<name>A0ACC2PQR6_9HYME</name>
<comment type="caution">
    <text evidence="1">The sequence shown here is derived from an EMBL/GenBank/DDBJ whole genome shotgun (WGS) entry which is preliminary data.</text>
</comment>
<evidence type="ECO:0000313" key="2">
    <source>
        <dbReference type="Proteomes" id="UP001239111"/>
    </source>
</evidence>
<proteinExistence type="predicted"/>
<reference evidence="1" key="1">
    <citation type="submission" date="2023-04" db="EMBL/GenBank/DDBJ databases">
        <title>A chromosome-level genome assembly of the parasitoid wasp Eretmocerus hayati.</title>
        <authorList>
            <person name="Zhong Y."/>
            <person name="Liu S."/>
            <person name="Liu Y."/>
        </authorList>
    </citation>
    <scope>NUCLEOTIDE SEQUENCE</scope>
    <source>
        <strain evidence="1">ZJU_SS_LIU_2023</strain>
    </source>
</reference>
<dbReference type="Proteomes" id="UP001239111">
    <property type="component" value="Chromosome 1"/>
</dbReference>
<accession>A0ACC2PQR6</accession>
<keyword evidence="2" id="KW-1185">Reference proteome</keyword>